<name>A0A0U5H9D3_9EURY</name>
<dbReference type="InterPro" id="IPR051782">
    <property type="entry name" value="ABC_Transporter_VariousFunc"/>
</dbReference>
<organism evidence="5 6">
    <name type="scientific">Halobacterium hubeiense</name>
    <dbReference type="NCBI Taxonomy" id="1407499"/>
    <lineage>
        <taxon>Archaea</taxon>
        <taxon>Methanobacteriati</taxon>
        <taxon>Methanobacteriota</taxon>
        <taxon>Stenosarchaea group</taxon>
        <taxon>Halobacteria</taxon>
        <taxon>Halobacteriales</taxon>
        <taxon>Halobacteriaceae</taxon>
        <taxon>Halobacterium</taxon>
    </lineage>
</organism>
<dbReference type="Proteomes" id="UP000066737">
    <property type="component" value="Plasmid pSTJ001"/>
</dbReference>
<dbReference type="GO" id="GO:0016887">
    <property type="term" value="F:ATP hydrolysis activity"/>
    <property type="evidence" value="ECO:0007669"/>
    <property type="project" value="InterPro"/>
</dbReference>
<evidence type="ECO:0000256" key="1">
    <source>
        <dbReference type="ARBA" id="ARBA00022448"/>
    </source>
</evidence>
<evidence type="ECO:0000313" key="6">
    <source>
        <dbReference type="Proteomes" id="UP000066737"/>
    </source>
</evidence>
<gene>
    <name evidence="5" type="primary">nosF2</name>
    <name evidence="5" type="ORF">HHUB_4045</name>
</gene>
<dbReference type="InterPro" id="IPR003593">
    <property type="entry name" value="AAA+_ATPase"/>
</dbReference>
<dbReference type="RefSeq" id="WP_059058397.1">
    <property type="nucleotide sequence ID" value="NZ_CEML01000003.1"/>
</dbReference>
<keyword evidence="2" id="KW-0547">Nucleotide-binding</keyword>
<dbReference type="PROSITE" id="PS00211">
    <property type="entry name" value="ABC_TRANSPORTER_1"/>
    <property type="match status" value="1"/>
</dbReference>
<dbReference type="OrthoDB" id="18209at2157"/>
<dbReference type="CDD" id="cd03230">
    <property type="entry name" value="ABC_DR_subfamily_A"/>
    <property type="match status" value="1"/>
</dbReference>
<protein>
    <submittedName>
        <fullName evidence="5">ABC-type transport system ATP-binding protein (Probable substrate copper)</fullName>
    </submittedName>
</protein>
<dbReference type="InterPro" id="IPR017871">
    <property type="entry name" value="ABC_transporter-like_CS"/>
</dbReference>
<dbReference type="KEGG" id="hhb:Hhub_4045"/>
<dbReference type="Gene3D" id="3.40.50.300">
    <property type="entry name" value="P-loop containing nucleotide triphosphate hydrolases"/>
    <property type="match status" value="1"/>
</dbReference>
<dbReference type="Pfam" id="PF00005">
    <property type="entry name" value="ABC_tran"/>
    <property type="match status" value="1"/>
</dbReference>
<dbReference type="PROSITE" id="PS50893">
    <property type="entry name" value="ABC_TRANSPORTER_2"/>
    <property type="match status" value="1"/>
</dbReference>
<evidence type="ECO:0000256" key="2">
    <source>
        <dbReference type="ARBA" id="ARBA00022741"/>
    </source>
</evidence>
<dbReference type="AlphaFoldDB" id="A0A0U5H9D3"/>
<dbReference type="PANTHER" id="PTHR42939:SF1">
    <property type="entry name" value="ABC TRANSPORTER ATP-BINDING PROTEIN ALBC-RELATED"/>
    <property type="match status" value="1"/>
</dbReference>
<dbReference type="GeneID" id="26660396"/>
<dbReference type="PANTHER" id="PTHR42939">
    <property type="entry name" value="ABC TRANSPORTER ATP-BINDING PROTEIN ALBC-RELATED"/>
    <property type="match status" value="1"/>
</dbReference>
<feature type="domain" description="ABC transporter" evidence="4">
    <location>
        <begin position="11"/>
        <end position="228"/>
    </location>
</feature>
<keyword evidence="1" id="KW-0813">Transport</keyword>
<dbReference type="SMART" id="SM00382">
    <property type="entry name" value="AAA"/>
    <property type="match status" value="1"/>
</dbReference>
<dbReference type="InterPro" id="IPR027417">
    <property type="entry name" value="P-loop_NTPase"/>
</dbReference>
<sequence>MTDNANDGRSLALRDASLAFGDVTVLDGASVDLRTGAFTAVVGPNGSGKTTLLELLAGLRPLDAGTVTRPAASGRLVAYLPQTPGFRSGFSACETLEFYADLVDGDTDPDSLLAEVGLADAAQRGVDELSGGMIRLLGIAVALVGDPPVVVLDEPTSGLDPDVADHIFDVVEGLAGDGRLVVTASHDLAAIEARADRALFLSNGEFVLDGAPEQILETTGAESLRAAFAATARAEAGAVARPGGGR</sequence>
<reference evidence="6" key="1">
    <citation type="journal article" date="2016" name="Environ. Microbiol.">
        <title>The complete genome of a viable archaeum isolated from 123-million-year-old rock salt.</title>
        <authorList>
            <person name="Jaakkola S.T."/>
            <person name="Pfeiffer F."/>
            <person name="Ravantti J.J."/>
            <person name="Guo Q."/>
            <person name="Liu Y."/>
            <person name="Chen X."/>
            <person name="Ma H."/>
            <person name="Yang C."/>
            <person name="Oksanen H.M."/>
            <person name="Bamford D.H."/>
        </authorList>
    </citation>
    <scope>NUCLEOTIDE SEQUENCE</scope>
    <source>
        <strain evidence="6">JI20-1</strain>
        <plasmid evidence="6">Plasmid pSTJ001</plasmid>
    </source>
</reference>
<evidence type="ECO:0000256" key="3">
    <source>
        <dbReference type="ARBA" id="ARBA00022840"/>
    </source>
</evidence>
<keyword evidence="6" id="KW-1185">Reference proteome</keyword>
<evidence type="ECO:0000313" key="5">
    <source>
        <dbReference type="EMBL" id="CQH63328.1"/>
    </source>
</evidence>
<accession>A0A0U5H9D3</accession>
<evidence type="ECO:0000259" key="4">
    <source>
        <dbReference type="PROSITE" id="PS50893"/>
    </source>
</evidence>
<dbReference type="EMBL" id="LN831303">
    <property type="protein sequence ID" value="CQH63328.1"/>
    <property type="molecule type" value="Genomic_DNA"/>
</dbReference>
<proteinExistence type="predicted"/>
<dbReference type="InterPro" id="IPR003439">
    <property type="entry name" value="ABC_transporter-like_ATP-bd"/>
</dbReference>
<keyword evidence="3 5" id="KW-0067">ATP-binding</keyword>
<dbReference type="SUPFAM" id="SSF52540">
    <property type="entry name" value="P-loop containing nucleoside triphosphate hydrolases"/>
    <property type="match status" value="1"/>
</dbReference>
<dbReference type="GO" id="GO:0005524">
    <property type="term" value="F:ATP binding"/>
    <property type="evidence" value="ECO:0007669"/>
    <property type="project" value="UniProtKB-KW"/>
</dbReference>
<geneLocation type="plasmid" evidence="6">
    <name>pSTJ001</name>
</geneLocation>